<proteinExistence type="predicted"/>
<organism evidence="2 3">
    <name type="scientific">Akanthomyces lecanii RCEF 1005</name>
    <dbReference type="NCBI Taxonomy" id="1081108"/>
    <lineage>
        <taxon>Eukaryota</taxon>
        <taxon>Fungi</taxon>
        <taxon>Dikarya</taxon>
        <taxon>Ascomycota</taxon>
        <taxon>Pezizomycotina</taxon>
        <taxon>Sordariomycetes</taxon>
        <taxon>Hypocreomycetidae</taxon>
        <taxon>Hypocreales</taxon>
        <taxon>Cordycipitaceae</taxon>
        <taxon>Akanthomyces</taxon>
        <taxon>Cordyceps confragosa</taxon>
    </lineage>
</organism>
<dbReference type="AlphaFoldDB" id="A0A168JUN4"/>
<evidence type="ECO:0008006" key="4">
    <source>
        <dbReference type="Google" id="ProtNLM"/>
    </source>
</evidence>
<evidence type="ECO:0000256" key="1">
    <source>
        <dbReference type="SAM" id="MobiDB-lite"/>
    </source>
</evidence>
<evidence type="ECO:0000313" key="3">
    <source>
        <dbReference type="Proteomes" id="UP000076881"/>
    </source>
</evidence>
<comment type="caution">
    <text evidence="2">The sequence shown here is derived from an EMBL/GenBank/DDBJ whole genome shotgun (WGS) entry which is preliminary data.</text>
</comment>
<feature type="compositionally biased region" description="Pro residues" evidence="1">
    <location>
        <begin position="171"/>
        <end position="192"/>
    </location>
</feature>
<reference evidence="2 3" key="1">
    <citation type="journal article" date="2016" name="Genome Biol. Evol.">
        <title>Divergent and convergent evolution of fungal pathogenicity.</title>
        <authorList>
            <person name="Shang Y."/>
            <person name="Xiao G."/>
            <person name="Zheng P."/>
            <person name="Cen K."/>
            <person name="Zhan S."/>
            <person name="Wang C."/>
        </authorList>
    </citation>
    <scope>NUCLEOTIDE SEQUENCE [LARGE SCALE GENOMIC DNA]</scope>
    <source>
        <strain evidence="2 3">RCEF 1005</strain>
    </source>
</reference>
<keyword evidence="3" id="KW-1185">Reference proteome</keyword>
<feature type="compositionally biased region" description="Pro residues" evidence="1">
    <location>
        <begin position="201"/>
        <end position="216"/>
    </location>
</feature>
<accession>A0A168JUN4</accession>
<sequence>MPGVAKVDPNCAICRAPANHGCQCEAHAFEVAVAQAEERFFKPTLDDIRAWVRQRAKDYILAYFHLISEPCKDAYAMHLDAIKETLTARKAAPTPDVFARAEAEYRRNIDRAWSLAVKRYPEVLGYFYSLVHVSLPADRDVAVMHPPMDRLGDLKHAQRRMLLPQHEAPTPSFPMPPLPPPPKFAPLPPPAYVPNAAQWQTPPPSPPHYYGPKAPW</sequence>
<name>A0A168JUN4_CORDF</name>
<feature type="region of interest" description="Disordered" evidence="1">
    <location>
        <begin position="166"/>
        <end position="216"/>
    </location>
</feature>
<dbReference type="EMBL" id="AZHF01000001">
    <property type="protein sequence ID" value="OAA80897.1"/>
    <property type="molecule type" value="Genomic_DNA"/>
</dbReference>
<dbReference type="OrthoDB" id="5409477at2759"/>
<dbReference type="Proteomes" id="UP000076881">
    <property type="component" value="Unassembled WGS sequence"/>
</dbReference>
<protein>
    <recommendedName>
        <fullName evidence="4">Serine/threonine protein phosphatase</fullName>
    </recommendedName>
</protein>
<gene>
    <name evidence="2" type="ORF">LEL_00442</name>
</gene>
<evidence type="ECO:0000313" key="2">
    <source>
        <dbReference type="EMBL" id="OAA80897.1"/>
    </source>
</evidence>